<dbReference type="SUPFAM" id="SSF46689">
    <property type="entry name" value="Homeodomain-like"/>
    <property type="match status" value="1"/>
</dbReference>
<keyword evidence="8" id="KW-1185">Reference proteome</keyword>
<feature type="active site" description="O-(5'-phospho-DNA)-serine intermediate" evidence="5">
    <location>
        <position position="61"/>
    </location>
</feature>
<name>A0ABY1R093_9SPHN</name>
<reference evidence="7 8" key="1">
    <citation type="submission" date="2017-05" db="EMBL/GenBank/DDBJ databases">
        <authorList>
            <person name="Varghese N."/>
            <person name="Submissions S."/>
        </authorList>
    </citation>
    <scope>NUCLEOTIDE SEQUENCE [LARGE SCALE GENOMIC DNA]</scope>
    <source>
        <strain evidence="7 8">SM16</strain>
    </source>
</reference>
<dbReference type="InterPro" id="IPR050639">
    <property type="entry name" value="SSR_resolvase"/>
</dbReference>
<dbReference type="Pfam" id="PF00239">
    <property type="entry name" value="Resolvase"/>
    <property type="match status" value="1"/>
</dbReference>
<dbReference type="SMART" id="SM00857">
    <property type="entry name" value="Resolvase"/>
    <property type="match status" value="1"/>
</dbReference>
<accession>A0ABY1R093</accession>
<dbReference type="CDD" id="cd00569">
    <property type="entry name" value="HTH_Hin_like"/>
    <property type="match status" value="1"/>
</dbReference>
<evidence type="ECO:0000313" key="8">
    <source>
        <dbReference type="Proteomes" id="UP001157910"/>
    </source>
</evidence>
<dbReference type="Gene3D" id="3.40.50.1390">
    <property type="entry name" value="Resolvase, N-terminal catalytic domain"/>
    <property type="match status" value="1"/>
</dbReference>
<evidence type="ECO:0000259" key="6">
    <source>
        <dbReference type="PROSITE" id="PS51736"/>
    </source>
</evidence>
<comment type="caution">
    <text evidence="7">The sequence shown here is derived from an EMBL/GenBank/DDBJ whole genome shotgun (WGS) entry which is preliminary data.</text>
</comment>
<dbReference type="Proteomes" id="UP001157910">
    <property type="component" value="Unassembled WGS sequence"/>
</dbReference>
<sequence>RRLAKHHLLRFACPSDGPLAANRNMSVNSGPVTAIRTRSHNDGKTDRIGHHVALIGYARVSTADQKLSLQLDALNTAGCDRIFDDHASGAKADRPGLTEALAYLRPGDTLVVWKLDRLGRSMSHLIEKVGELAARGIGFRSLTENIDTTTSGGMLVFNIFGSLAQFERDLIRERTHAGLKAARERGNKGGRRPVVTPDKLRKARAHIAAGLTVREAAARLKIGKTALYKALENA</sequence>
<dbReference type="CDD" id="cd03768">
    <property type="entry name" value="SR_ResInv"/>
    <property type="match status" value="1"/>
</dbReference>
<dbReference type="SUPFAM" id="SSF53041">
    <property type="entry name" value="Resolvase-like"/>
    <property type="match status" value="1"/>
</dbReference>
<evidence type="ECO:0000256" key="1">
    <source>
        <dbReference type="ARBA" id="ARBA00009913"/>
    </source>
</evidence>
<keyword evidence="2" id="KW-0229">DNA integration</keyword>
<evidence type="ECO:0000256" key="5">
    <source>
        <dbReference type="PROSITE-ProRule" id="PRU10137"/>
    </source>
</evidence>
<dbReference type="PROSITE" id="PS00398">
    <property type="entry name" value="RECOMBINASES_2"/>
    <property type="match status" value="1"/>
</dbReference>
<keyword evidence="3" id="KW-0238">DNA-binding</keyword>
<dbReference type="PANTHER" id="PTHR30461:SF2">
    <property type="entry name" value="SERINE RECOMBINASE PINE-RELATED"/>
    <property type="match status" value="1"/>
</dbReference>
<proteinExistence type="inferred from homology"/>
<feature type="non-terminal residue" evidence="7">
    <location>
        <position position="1"/>
    </location>
</feature>
<keyword evidence="4" id="KW-0233">DNA recombination</keyword>
<gene>
    <name evidence="7" type="ORF">SAMN06296065_1501</name>
</gene>
<organism evidence="7 8">
    <name type="scientific">Novosphingobium panipatense</name>
    <dbReference type="NCBI Taxonomy" id="428991"/>
    <lineage>
        <taxon>Bacteria</taxon>
        <taxon>Pseudomonadati</taxon>
        <taxon>Pseudomonadota</taxon>
        <taxon>Alphaproteobacteria</taxon>
        <taxon>Sphingomonadales</taxon>
        <taxon>Sphingomonadaceae</taxon>
        <taxon>Novosphingobium</taxon>
    </lineage>
</organism>
<evidence type="ECO:0000313" key="7">
    <source>
        <dbReference type="EMBL" id="SMP83305.1"/>
    </source>
</evidence>
<dbReference type="PROSITE" id="PS00397">
    <property type="entry name" value="RECOMBINASES_1"/>
    <property type="match status" value="1"/>
</dbReference>
<dbReference type="InterPro" id="IPR006119">
    <property type="entry name" value="Resolv_N"/>
</dbReference>
<evidence type="ECO:0000256" key="2">
    <source>
        <dbReference type="ARBA" id="ARBA00022908"/>
    </source>
</evidence>
<evidence type="ECO:0000256" key="3">
    <source>
        <dbReference type="ARBA" id="ARBA00023125"/>
    </source>
</evidence>
<dbReference type="Gene3D" id="1.10.10.60">
    <property type="entry name" value="Homeodomain-like"/>
    <property type="match status" value="1"/>
</dbReference>
<dbReference type="InterPro" id="IPR009057">
    <property type="entry name" value="Homeodomain-like_sf"/>
</dbReference>
<comment type="similarity">
    <text evidence="1">Belongs to the site-specific recombinase resolvase family.</text>
</comment>
<protein>
    <submittedName>
        <fullName evidence="7">Site-specific DNA recombinase</fullName>
    </submittedName>
</protein>
<feature type="domain" description="Resolvase/invertase-type recombinase catalytic" evidence="6">
    <location>
        <begin position="53"/>
        <end position="186"/>
    </location>
</feature>
<dbReference type="PANTHER" id="PTHR30461">
    <property type="entry name" value="DNA-INVERTASE FROM LAMBDOID PROPHAGE"/>
    <property type="match status" value="1"/>
</dbReference>
<evidence type="ECO:0000256" key="4">
    <source>
        <dbReference type="ARBA" id="ARBA00023172"/>
    </source>
</evidence>
<dbReference type="EMBL" id="FXUI01000050">
    <property type="protein sequence ID" value="SMP83305.1"/>
    <property type="molecule type" value="Genomic_DNA"/>
</dbReference>
<dbReference type="InterPro" id="IPR006118">
    <property type="entry name" value="Recombinase_CS"/>
</dbReference>
<dbReference type="PROSITE" id="PS51736">
    <property type="entry name" value="RECOMBINASES_3"/>
    <property type="match status" value="1"/>
</dbReference>
<dbReference type="InterPro" id="IPR036162">
    <property type="entry name" value="Resolvase-like_N_sf"/>
</dbReference>